<dbReference type="Proteomes" id="UP001239445">
    <property type="component" value="Unassembled WGS sequence"/>
</dbReference>
<dbReference type="EMBL" id="MU839842">
    <property type="protein sequence ID" value="KAK1751380.1"/>
    <property type="molecule type" value="Genomic_DNA"/>
</dbReference>
<accession>A0AAJ0F7P3</accession>
<comment type="caution">
    <text evidence="2">The sequence shown here is derived from an EMBL/GenBank/DDBJ whole genome shotgun (WGS) entry which is preliminary data.</text>
</comment>
<dbReference type="InterPro" id="IPR010730">
    <property type="entry name" value="HET"/>
</dbReference>
<feature type="non-terminal residue" evidence="2">
    <location>
        <position position="706"/>
    </location>
</feature>
<dbReference type="Pfam" id="PF06985">
    <property type="entry name" value="HET"/>
    <property type="match status" value="1"/>
</dbReference>
<sequence length="706" mass="80579">MQRKCDNMSSSQLPEYTYTPLAHEFIRMVTLHPGAPDGPLRISINTRYLPFCPPYTAVSYVWGSSERPHLIDAADTVMVRLELSDGTTKTMAVLADQPTGTLRITENLRNLLLNIRPGPEEKRIHIWVDSICINQEDDKEKTAQVKLMAKIFAHAENTIFYLGAEDEISRTAFKTIKILNMMKDWPADKIPESLRDVAHLKGPNDAPNIEFLPGSPDLWRPFILLLTRPWFSRTWIIQEVVLTETGIVTCGRTTLTWDELVTACQVVNRSRIHQLDPNRSMVGLVLGLEKRRGIFRTMISLAKQGKHQELGQFEKDPETLNQWHILSVIKHARNYHATDPRDKIFALVEISGVPSNLGLDVDYSIPLDALYTKVAKAFIYHNPQKPLSFLSLVDQSYYTEDLPSYIADWRRPRRSIPITAFPFRGASRWTGIKNVSFHFLDTKPEPGNPYSLPRGLLVAGCRVLTIKAVEDVKPHGVAEWHALSHASLINAFPEPYPTTHLSYKEAFARSINPQAPRDFQLDKHPRQETLWEYRAGFPHRLRDRPVFQEDIAQFRAAGQANIVRVWDDESEGYIDLVKNSGAERGETEPRYTQQLLYRRLGFNFAFSAPFPQEKLVMGRQWFISEDGFMGLVPQLARKGDVVVHFFGGDPLFVLRKEQVERVDGEGVEEGEKERWGFLGEAFVLGLMDGEVEFDLDADKVESFLLE</sequence>
<gene>
    <name evidence="2" type="ORF">QBC47DRAFT_330054</name>
</gene>
<reference evidence="2" key="1">
    <citation type="submission" date="2023-06" db="EMBL/GenBank/DDBJ databases">
        <title>Genome-scale phylogeny and comparative genomics of the fungal order Sordariales.</title>
        <authorList>
            <consortium name="Lawrence Berkeley National Laboratory"/>
            <person name="Hensen N."/>
            <person name="Bonometti L."/>
            <person name="Westerberg I."/>
            <person name="Brannstrom I.O."/>
            <person name="Guillou S."/>
            <person name="Cros-Aarteil S."/>
            <person name="Calhoun S."/>
            <person name="Haridas S."/>
            <person name="Kuo A."/>
            <person name="Mondo S."/>
            <person name="Pangilinan J."/>
            <person name="Riley R."/>
            <person name="Labutti K."/>
            <person name="Andreopoulos B."/>
            <person name="Lipzen A."/>
            <person name="Chen C."/>
            <person name="Yanf M."/>
            <person name="Daum C."/>
            <person name="Ng V."/>
            <person name="Clum A."/>
            <person name="Steindorff A."/>
            <person name="Ohm R."/>
            <person name="Martin F."/>
            <person name="Silar P."/>
            <person name="Natvig D."/>
            <person name="Lalanne C."/>
            <person name="Gautier V."/>
            <person name="Ament-Velasquez S.L."/>
            <person name="Kruys A."/>
            <person name="Hutchinson M.I."/>
            <person name="Powell A.J."/>
            <person name="Barry K."/>
            <person name="Miller A.N."/>
            <person name="Grigoriev I.V."/>
            <person name="Debuchy R."/>
            <person name="Gladieux P."/>
            <person name="Thoren M.H."/>
            <person name="Johannesson H."/>
        </authorList>
    </citation>
    <scope>NUCLEOTIDE SEQUENCE</scope>
    <source>
        <strain evidence="2">PSN4</strain>
    </source>
</reference>
<evidence type="ECO:0000259" key="1">
    <source>
        <dbReference type="Pfam" id="PF06985"/>
    </source>
</evidence>
<dbReference type="Pfam" id="PF26639">
    <property type="entry name" value="Het-6_barrel"/>
    <property type="match status" value="1"/>
</dbReference>
<proteinExistence type="predicted"/>
<evidence type="ECO:0000313" key="2">
    <source>
        <dbReference type="EMBL" id="KAK1751380.1"/>
    </source>
</evidence>
<name>A0AAJ0F7P3_9PEZI</name>
<dbReference type="PANTHER" id="PTHR24148">
    <property type="entry name" value="ANKYRIN REPEAT DOMAIN-CONTAINING PROTEIN 39 HOMOLOG-RELATED"/>
    <property type="match status" value="1"/>
</dbReference>
<evidence type="ECO:0000313" key="3">
    <source>
        <dbReference type="Proteomes" id="UP001239445"/>
    </source>
</evidence>
<organism evidence="2 3">
    <name type="scientific">Echria macrotheca</name>
    <dbReference type="NCBI Taxonomy" id="438768"/>
    <lineage>
        <taxon>Eukaryota</taxon>
        <taxon>Fungi</taxon>
        <taxon>Dikarya</taxon>
        <taxon>Ascomycota</taxon>
        <taxon>Pezizomycotina</taxon>
        <taxon>Sordariomycetes</taxon>
        <taxon>Sordariomycetidae</taxon>
        <taxon>Sordariales</taxon>
        <taxon>Schizotheciaceae</taxon>
        <taxon>Echria</taxon>
    </lineage>
</organism>
<keyword evidence="3" id="KW-1185">Reference proteome</keyword>
<dbReference type="PANTHER" id="PTHR24148:SF64">
    <property type="entry name" value="HETEROKARYON INCOMPATIBILITY DOMAIN-CONTAINING PROTEIN"/>
    <property type="match status" value="1"/>
</dbReference>
<dbReference type="AlphaFoldDB" id="A0AAJ0F7P3"/>
<dbReference type="InterPro" id="IPR052895">
    <property type="entry name" value="HetReg/Transcr_Mod"/>
</dbReference>
<protein>
    <submittedName>
        <fullName evidence="2">Heterokaryon incompatibility protein-domain-containing protein</fullName>
    </submittedName>
</protein>
<feature type="domain" description="Heterokaryon incompatibility" evidence="1">
    <location>
        <begin position="55"/>
        <end position="239"/>
    </location>
</feature>